<sequence length="142" mass="15919">MRKKSIIFISILVTLFMGGCGDKSRDNRQTIHEEPADETILTKNSKTESTDSEDVEEKVADKVIDKNSTLSIPPELLNSTRKRVIPKPMPTMPPELEGIKREMDKNKTEVISRGPDGVDLSKIEKPEEPLPLPPELLDNKAK</sequence>
<name>A0A1W1CGM3_9ZZZZ</name>
<proteinExistence type="predicted"/>
<dbReference type="PROSITE" id="PS51257">
    <property type="entry name" value="PROKAR_LIPOPROTEIN"/>
    <property type="match status" value="1"/>
</dbReference>
<feature type="region of interest" description="Disordered" evidence="1">
    <location>
        <begin position="101"/>
        <end position="142"/>
    </location>
</feature>
<feature type="region of interest" description="Disordered" evidence="1">
    <location>
        <begin position="26"/>
        <end position="57"/>
    </location>
</feature>
<gene>
    <name evidence="2" type="ORF">MNB_SV-6-337</name>
</gene>
<reference evidence="2" key="1">
    <citation type="submission" date="2016-10" db="EMBL/GenBank/DDBJ databases">
        <authorList>
            <person name="de Groot N.N."/>
        </authorList>
    </citation>
    <scope>NUCLEOTIDE SEQUENCE</scope>
</reference>
<feature type="compositionally biased region" description="Basic and acidic residues" evidence="1">
    <location>
        <begin position="119"/>
        <end position="128"/>
    </location>
</feature>
<organism evidence="2">
    <name type="scientific">hydrothermal vent metagenome</name>
    <dbReference type="NCBI Taxonomy" id="652676"/>
    <lineage>
        <taxon>unclassified sequences</taxon>
        <taxon>metagenomes</taxon>
        <taxon>ecological metagenomes</taxon>
    </lineage>
</organism>
<feature type="compositionally biased region" description="Basic and acidic residues" evidence="1">
    <location>
        <begin position="101"/>
        <end position="110"/>
    </location>
</feature>
<evidence type="ECO:0000256" key="1">
    <source>
        <dbReference type="SAM" id="MobiDB-lite"/>
    </source>
</evidence>
<evidence type="ECO:0008006" key="3">
    <source>
        <dbReference type="Google" id="ProtNLM"/>
    </source>
</evidence>
<dbReference type="EMBL" id="FPHC01000071">
    <property type="protein sequence ID" value="SFV64857.1"/>
    <property type="molecule type" value="Genomic_DNA"/>
</dbReference>
<evidence type="ECO:0000313" key="2">
    <source>
        <dbReference type="EMBL" id="SFV64857.1"/>
    </source>
</evidence>
<protein>
    <recommendedName>
        <fullName evidence="3">Lipoprotein</fullName>
    </recommendedName>
</protein>
<dbReference type="AlphaFoldDB" id="A0A1W1CGM3"/>
<accession>A0A1W1CGM3</accession>